<dbReference type="InterPro" id="IPR048469">
    <property type="entry name" value="YchJ-like_M"/>
</dbReference>
<feature type="region of interest" description="Disordered" evidence="1">
    <location>
        <begin position="45"/>
        <end position="73"/>
    </location>
</feature>
<gene>
    <name evidence="3" type="ORF">WJX72_004547</name>
</gene>
<evidence type="ECO:0000256" key="1">
    <source>
        <dbReference type="SAM" id="MobiDB-lite"/>
    </source>
</evidence>
<evidence type="ECO:0000259" key="2">
    <source>
        <dbReference type="Pfam" id="PF17775"/>
    </source>
</evidence>
<dbReference type="Gene3D" id="3.10.450.50">
    <property type="match status" value="1"/>
</dbReference>
<proteinExistence type="predicted"/>
<dbReference type="EMBL" id="JALJOR010000002">
    <property type="protein sequence ID" value="KAK9823668.1"/>
    <property type="molecule type" value="Genomic_DNA"/>
</dbReference>
<feature type="region of interest" description="Disordered" evidence="1">
    <location>
        <begin position="133"/>
        <end position="154"/>
    </location>
</feature>
<dbReference type="Proteomes" id="UP001489004">
    <property type="component" value="Unassembled WGS sequence"/>
</dbReference>
<sequence>MLSCGQHVRLTGPLACPCKHELTGASSLIQHCHVPYRRRLPPCGAGKGFGSPSKGTTANPKGSKKSIKKQDRDELLPLWERDRSACPCGFGRKYEECCQRYHQGEVEPTAESLMRARFSAYVKKDVDYVVKTTHPRNPSFQGSKRPDGTPASTLPEDVRATMKRCAWQRLKMMSCRDGSNADEAFVKFQVWFKVTDQQGYLQKGKVVQHLIEDSRFVQEDGRWLYIDGKEEHGIDTSPTAFEKVNQFLGFS</sequence>
<reference evidence="3 4" key="1">
    <citation type="journal article" date="2024" name="Nat. Commun.">
        <title>Phylogenomics reveals the evolutionary origins of lichenization in chlorophyte algae.</title>
        <authorList>
            <person name="Puginier C."/>
            <person name="Libourel C."/>
            <person name="Otte J."/>
            <person name="Skaloud P."/>
            <person name="Haon M."/>
            <person name="Grisel S."/>
            <person name="Petersen M."/>
            <person name="Berrin J.G."/>
            <person name="Delaux P.M."/>
            <person name="Dal Grande F."/>
            <person name="Keller J."/>
        </authorList>
    </citation>
    <scope>NUCLEOTIDE SEQUENCE [LARGE SCALE GENOMIC DNA]</scope>
    <source>
        <strain evidence="3 4">SAG 2043</strain>
    </source>
</reference>
<dbReference type="SUPFAM" id="SSF54427">
    <property type="entry name" value="NTF2-like"/>
    <property type="match status" value="1"/>
</dbReference>
<feature type="domain" description="YchJ-like middle NTF2-like" evidence="2">
    <location>
        <begin position="109"/>
        <end position="228"/>
    </location>
</feature>
<dbReference type="Pfam" id="PF17775">
    <property type="entry name" value="YchJ_M-like"/>
    <property type="match status" value="1"/>
</dbReference>
<protein>
    <recommendedName>
        <fullName evidence="2">YchJ-like middle NTF2-like domain-containing protein</fullName>
    </recommendedName>
</protein>
<evidence type="ECO:0000313" key="4">
    <source>
        <dbReference type="Proteomes" id="UP001489004"/>
    </source>
</evidence>
<dbReference type="AlphaFoldDB" id="A0AAW1QQ92"/>
<accession>A0AAW1QQ92</accession>
<organism evidence="3 4">
    <name type="scientific">[Myrmecia] bisecta</name>
    <dbReference type="NCBI Taxonomy" id="41462"/>
    <lineage>
        <taxon>Eukaryota</taxon>
        <taxon>Viridiplantae</taxon>
        <taxon>Chlorophyta</taxon>
        <taxon>core chlorophytes</taxon>
        <taxon>Trebouxiophyceae</taxon>
        <taxon>Trebouxiales</taxon>
        <taxon>Trebouxiaceae</taxon>
        <taxon>Myrmecia</taxon>
    </lineage>
</organism>
<dbReference type="PANTHER" id="PTHR33747:SF1">
    <property type="entry name" value="ADENYLATE CYCLASE-ASSOCIATED CAP C-TERMINAL DOMAIN-CONTAINING PROTEIN"/>
    <property type="match status" value="1"/>
</dbReference>
<dbReference type="PANTHER" id="PTHR33747">
    <property type="entry name" value="UPF0225 PROTEIN SCO1677"/>
    <property type="match status" value="1"/>
</dbReference>
<keyword evidence="4" id="KW-1185">Reference proteome</keyword>
<name>A0AAW1QQ92_9CHLO</name>
<comment type="caution">
    <text evidence="3">The sequence shown here is derived from an EMBL/GenBank/DDBJ whole genome shotgun (WGS) entry which is preliminary data.</text>
</comment>
<dbReference type="InterPro" id="IPR032710">
    <property type="entry name" value="NTF2-like_dom_sf"/>
</dbReference>
<evidence type="ECO:0000313" key="3">
    <source>
        <dbReference type="EMBL" id="KAK9823668.1"/>
    </source>
</evidence>